<keyword evidence="3 7" id="KW-0964">Secreted</keyword>
<evidence type="ECO:0000256" key="5">
    <source>
        <dbReference type="ARBA" id="ARBA00022702"/>
    </source>
</evidence>
<dbReference type="InterPro" id="IPR036438">
    <property type="entry name" value="Insulin-like_sf"/>
</dbReference>
<evidence type="ECO:0000256" key="8">
    <source>
        <dbReference type="SAM" id="MobiDB-lite"/>
    </source>
</evidence>
<sequence length="366" mass="41077">METSTDTGTALRERGAVEKKLSAPIRGNKPDDPNTVKETTEGFSEEATPHEQPGKKGGKCIPLREQHLFMASSVNWGPVFPLVSLSSDDGRKNEAIILRIKPCCLQRSESPGSAEPRRARHPKPRLGVLARSARRRKTRQVRVRGSSGRGSGRRLEQERGGLGWGAGMLRPLCVCVLLLGLPLVRVSLELRDIREARKLCGRHLLKEIVKLCGDANWSHFEEETPPPLLSQATVGVETFIPDRLESTQTTFPVWGRGANPVSTSASQEEAINSLEMQSLPEHQYKKANLPPDKTRRFSSSKDINSYIHEIVEFQKKNTNKIRILSNLFWGNHPQRKRRGYSEKCCLKGCTKEELRIACLPYIVYKN</sequence>
<dbReference type="Pfam" id="PF00049">
    <property type="entry name" value="Insulin"/>
    <property type="match status" value="1"/>
</dbReference>
<feature type="region of interest" description="Disordered" evidence="8">
    <location>
        <begin position="137"/>
        <end position="157"/>
    </location>
</feature>
<evidence type="ECO:0000313" key="10">
    <source>
        <dbReference type="Proteomes" id="UP001652662"/>
    </source>
</evidence>
<keyword evidence="5" id="KW-0372">Hormone</keyword>
<dbReference type="PROSITE" id="PS00262">
    <property type="entry name" value="INSULIN"/>
    <property type="match status" value="1"/>
</dbReference>
<keyword evidence="4" id="KW-0165">Cleavage on pair of basic residues</keyword>
<gene>
    <name evidence="11" type="primary">INSL6</name>
</gene>
<name>A0ABM2EWX3_EQUPR</name>
<dbReference type="RefSeq" id="XP_008523465.2">
    <property type="nucleotide sequence ID" value="XM_008525243.2"/>
</dbReference>
<dbReference type="PANTHER" id="PTHR12004">
    <property type="entry name" value="RELAXIN"/>
    <property type="match status" value="1"/>
</dbReference>
<keyword evidence="6" id="KW-1015">Disulfide bond</keyword>
<dbReference type="CDD" id="cd04365">
    <property type="entry name" value="IlGF_relaxin_like"/>
    <property type="match status" value="1"/>
</dbReference>
<feature type="domain" description="Insulin-like" evidence="9">
    <location>
        <begin position="197"/>
        <end position="358"/>
    </location>
</feature>
<keyword evidence="10" id="KW-1185">Reference proteome</keyword>
<feature type="compositionally biased region" description="Basic and acidic residues" evidence="8">
    <location>
        <begin position="11"/>
        <end position="21"/>
    </location>
</feature>
<dbReference type="PRINTS" id="PR00276">
    <property type="entry name" value="INSULINFAMLY"/>
</dbReference>
<evidence type="ECO:0000256" key="2">
    <source>
        <dbReference type="ARBA" id="ARBA00009034"/>
    </source>
</evidence>
<evidence type="ECO:0000256" key="1">
    <source>
        <dbReference type="ARBA" id="ARBA00004613"/>
    </source>
</evidence>
<dbReference type="SUPFAM" id="SSF56994">
    <property type="entry name" value="Insulin-like"/>
    <property type="match status" value="1"/>
</dbReference>
<dbReference type="SMART" id="SM00078">
    <property type="entry name" value="IlGF"/>
    <property type="match status" value="1"/>
</dbReference>
<evidence type="ECO:0000256" key="3">
    <source>
        <dbReference type="ARBA" id="ARBA00022525"/>
    </source>
</evidence>
<dbReference type="GeneID" id="103554267"/>
<dbReference type="Proteomes" id="UP001652662">
    <property type="component" value="Chromosome 22"/>
</dbReference>
<feature type="compositionally biased region" description="Basic and acidic residues" evidence="8">
    <location>
        <begin position="28"/>
        <end position="40"/>
    </location>
</feature>
<comment type="subcellular location">
    <subcellularLocation>
        <location evidence="1 7">Secreted</location>
    </subcellularLocation>
</comment>
<organism evidence="10 11">
    <name type="scientific">Equus przewalskii</name>
    <name type="common">Przewalski's horse</name>
    <name type="synonym">Equus caballus przewalskii</name>
    <dbReference type="NCBI Taxonomy" id="9798"/>
    <lineage>
        <taxon>Eukaryota</taxon>
        <taxon>Metazoa</taxon>
        <taxon>Chordata</taxon>
        <taxon>Craniata</taxon>
        <taxon>Vertebrata</taxon>
        <taxon>Euteleostomi</taxon>
        <taxon>Mammalia</taxon>
        <taxon>Eutheria</taxon>
        <taxon>Laurasiatheria</taxon>
        <taxon>Perissodactyla</taxon>
        <taxon>Equidae</taxon>
        <taxon>Equus</taxon>
    </lineage>
</organism>
<feature type="region of interest" description="Disordered" evidence="8">
    <location>
        <begin position="1"/>
        <end position="60"/>
    </location>
</feature>
<dbReference type="InterPro" id="IPR016179">
    <property type="entry name" value="Insulin-like"/>
</dbReference>
<dbReference type="CDD" id="cd00101">
    <property type="entry name" value="IlGF_like"/>
    <property type="match status" value="1"/>
</dbReference>
<evidence type="ECO:0000259" key="9">
    <source>
        <dbReference type="SMART" id="SM00078"/>
    </source>
</evidence>
<evidence type="ECO:0000313" key="11">
    <source>
        <dbReference type="RefSeq" id="XP_008523465.2"/>
    </source>
</evidence>
<evidence type="ECO:0000256" key="4">
    <source>
        <dbReference type="ARBA" id="ARBA00022685"/>
    </source>
</evidence>
<dbReference type="InterPro" id="IPR051042">
    <property type="entry name" value="Repro_Hormone_Insulin-like"/>
</dbReference>
<evidence type="ECO:0000256" key="6">
    <source>
        <dbReference type="ARBA" id="ARBA00023157"/>
    </source>
</evidence>
<accession>A0ABM2EWX3</accession>
<reference evidence="11" key="1">
    <citation type="submission" date="2025-08" db="UniProtKB">
        <authorList>
            <consortium name="RefSeq"/>
        </authorList>
    </citation>
    <scope>IDENTIFICATION</scope>
    <source>
        <tissue evidence="11">Blood</tissue>
    </source>
</reference>
<evidence type="ECO:0000256" key="7">
    <source>
        <dbReference type="RuleBase" id="RU000406"/>
    </source>
</evidence>
<proteinExistence type="inferred from homology"/>
<dbReference type="InterPro" id="IPR022353">
    <property type="entry name" value="Insulin_CS"/>
</dbReference>
<dbReference type="Gene3D" id="1.10.100.10">
    <property type="entry name" value="Insulin-like"/>
    <property type="match status" value="1"/>
</dbReference>
<dbReference type="InterPro" id="IPR022352">
    <property type="entry name" value="Ins/IGF/rlx"/>
</dbReference>
<comment type="similarity">
    <text evidence="2 7">Belongs to the insulin family.</text>
</comment>
<dbReference type="PANTHER" id="PTHR12004:SF1">
    <property type="entry name" value="INSULIN-LIKE PEPTIDE INSL6"/>
    <property type="match status" value="1"/>
</dbReference>
<protein>
    <submittedName>
        <fullName evidence="11">Insulin-like peptide INSL6</fullName>
    </submittedName>
</protein>